<dbReference type="Proteomes" id="UP001521209">
    <property type="component" value="Unassembled WGS sequence"/>
</dbReference>
<name>A0ABS9DWM9_9PROT</name>
<dbReference type="InterPro" id="IPR008995">
    <property type="entry name" value="Mo/tungstate-bd_C_term_dom"/>
</dbReference>
<sequence length="363" mass="39189">MSALIVTSLSVRYGTHHVLRDVDLDVRQNERVVLFGPSGVGKTVMLRAIAGLEPGAVGQVVLAGRDVSRDPPEARHLGMAFQNFALYPHMPARENIASPLRARKLDTAPIAAKVKSVAELLRIDHVLDHFPRQLSNGQKQRTALARALVGEPKLILFDDPLRNVDAKLRYEMRIELPRLLAKRETAAIYVTQDFREAMAIGDRVAVLIDGEIAQFALADEVYDRPATIAIARLFGDPPMNLIAAHGQARGSGTLVRAAGLVFGFDAAPPREPVFGIRPEAVMLFSEPETGRVAAQIVAVTPMNERYLVLLRTEDGTELVASHDTPPPHGSHIWIGAEPGLGALFDAATGLCVAAAPSSEEIAA</sequence>
<keyword evidence="2" id="KW-0813">Transport</keyword>
<evidence type="ECO:0000256" key="2">
    <source>
        <dbReference type="ARBA" id="ARBA00022448"/>
    </source>
</evidence>
<dbReference type="PROSITE" id="PS50893">
    <property type="entry name" value="ABC_TRANSPORTER_2"/>
    <property type="match status" value="1"/>
</dbReference>
<protein>
    <submittedName>
        <fullName evidence="6">ABC transporter ATP-binding protein</fullName>
    </submittedName>
</protein>
<reference evidence="6 7" key="1">
    <citation type="submission" date="2022-01" db="EMBL/GenBank/DDBJ databases">
        <authorList>
            <person name="Won M."/>
            <person name="Kim S.-J."/>
            <person name="Kwon S.-W."/>
        </authorList>
    </citation>
    <scope>NUCLEOTIDE SEQUENCE [LARGE SCALE GENOMIC DNA]</scope>
    <source>
        <strain evidence="6 7">KCTC 23505</strain>
    </source>
</reference>
<dbReference type="InterPro" id="IPR047641">
    <property type="entry name" value="ABC_transpr_MalK/UgpC-like"/>
</dbReference>
<evidence type="ECO:0000313" key="7">
    <source>
        <dbReference type="Proteomes" id="UP001521209"/>
    </source>
</evidence>
<dbReference type="SUPFAM" id="SSF50331">
    <property type="entry name" value="MOP-like"/>
    <property type="match status" value="1"/>
</dbReference>
<dbReference type="Gene3D" id="3.40.50.300">
    <property type="entry name" value="P-loop containing nucleotide triphosphate hydrolases"/>
    <property type="match status" value="1"/>
</dbReference>
<proteinExistence type="inferred from homology"/>
<dbReference type="GO" id="GO:0005524">
    <property type="term" value="F:ATP binding"/>
    <property type="evidence" value="ECO:0007669"/>
    <property type="project" value="UniProtKB-KW"/>
</dbReference>
<keyword evidence="4 6" id="KW-0067">ATP-binding</keyword>
<dbReference type="PANTHER" id="PTHR43875:SF14">
    <property type="entry name" value="ABC TRANSPORTER ATP-BINDING PROTEIN"/>
    <property type="match status" value="1"/>
</dbReference>
<dbReference type="InterPro" id="IPR027417">
    <property type="entry name" value="P-loop_NTPase"/>
</dbReference>
<evidence type="ECO:0000259" key="5">
    <source>
        <dbReference type="PROSITE" id="PS50893"/>
    </source>
</evidence>
<comment type="caution">
    <text evidence="6">The sequence shown here is derived from an EMBL/GenBank/DDBJ whole genome shotgun (WGS) entry which is preliminary data.</text>
</comment>
<dbReference type="EMBL" id="JAKGBZ010000018">
    <property type="protein sequence ID" value="MCF3947128.1"/>
    <property type="molecule type" value="Genomic_DNA"/>
</dbReference>
<comment type="similarity">
    <text evidence="1">Belongs to the ABC transporter superfamily.</text>
</comment>
<dbReference type="Gene3D" id="2.40.50.100">
    <property type="match status" value="1"/>
</dbReference>
<dbReference type="InterPro" id="IPR013611">
    <property type="entry name" value="Transp-assoc_OB_typ2"/>
</dbReference>
<dbReference type="InterPro" id="IPR003593">
    <property type="entry name" value="AAA+_ATPase"/>
</dbReference>
<dbReference type="SMART" id="SM00382">
    <property type="entry name" value="AAA"/>
    <property type="match status" value="1"/>
</dbReference>
<evidence type="ECO:0000313" key="6">
    <source>
        <dbReference type="EMBL" id="MCF3947128.1"/>
    </source>
</evidence>
<evidence type="ECO:0000256" key="1">
    <source>
        <dbReference type="ARBA" id="ARBA00005417"/>
    </source>
</evidence>
<dbReference type="PANTHER" id="PTHR43875">
    <property type="entry name" value="MALTODEXTRIN IMPORT ATP-BINDING PROTEIN MSMX"/>
    <property type="match status" value="1"/>
</dbReference>
<evidence type="ECO:0000256" key="3">
    <source>
        <dbReference type="ARBA" id="ARBA00022741"/>
    </source>
</evidence>
<gene>
    <name evidence="6" type="ORF">L2A60_10600</name>
</gene>
<feature type="domain" description="ABC transporter" evidence="5">
    <location>
        <begin position="4"/>
        <end position="234"/>
    </location>
</feature>
<dbReference type="Pfam" id="PF00005">
    <property type="entry name" value="ABC_tran"/>
    <property type="match status" value="1"/>
</dbReference>
<evidence type="ECO:0000256" key="4">
    <source>
        <dbReference type="ARBA" id="ARBA00022840"/>
    </source>
</evidence>
<dbReference type="InterPro" id="IPR003439">
    <property type="entry name" value="ABC_transporter-like_ATP-bd"/>
</dbReference>
<accession>A0ABS9DWM9</accession>
<dbReference type="RefSeq" id="WP_235704359.1">
    <property type="nucleotide sequence ID" value="NZ_JAKGBZ010000018.1"/>
</dbReference>
<dbReference type="Pfam" id="PF08402">
    <property type="entry name" value="TOBE_2"/>
    <property type="match status" value="1"/>
</dbReference>
<organism evidence="6 7">
    <name type="scientific">Acidiphilium iwatense</name>
    <dbReference type="NCBI Taxonomy" id="768198"/>
    <lineage>
        <taxon>Bacteria</taxon>
        <taxon>Pseudomonadati</taxon>
        <taxon>Pseudomonadota</taxon>
        <taxon>Alphaproteobacteria</taxon>
        <taxon>Acetobacterales</taxon>
        <taxon>Acidocellaceae</taxon>
        <taxon>Acidiphilium</taxon>
    </lineage>
</organism>
<dbReference type="SUPFAM" id="SSF52540">
    <property type="entry name" value="P-loop containing nucleoside triphosphate hydrolases"/>
    <property type="match status" value="1"/>
</dbReference>
<keyword evidence="3" id="KW-0547">Nucleotide-binding</keyword>
<keyword evidence="7" id="KW-1185">Reference proteome</keyword>